<dbReference type="PROSITE" id="PS51257">
    <property type="entry name" value="PROKAR_LIPOPROTEIN"/>
    <property type="match status" value="1"/>
</dbReference>
<dbReference type="SUPFAM" id="SSF49785">
    <property type="entry name" value="Galactose-binding domain-like"/>
    <property type="match status" value="1"/>
</dbReference>
<dbReference type="PROSITE" id="PS00608">
    <property type="entry name" value="GLYCOSYL_HYDROL_F2_2"/>
    <property type="match status" value="1"/>
</dbReference>
<comment type="caution">
    <text evidence="10">The sequence shown here is derived from an EMBL/GenBank/DDBJ whole genome shotgun (WGS) entry which is preliminary data.</text>
</comment>
<name>A0A328AFW0_9CAUL</name>
<dbReference type="Pfam" id="PF00703">
    <property type="entry name" value="Glyco_hydro_2"/>
    <property type="match status" value="1"/>
</dbReference>
<dbReference type="InterPro" id="IPR006102">
    <property type="entry name" value="Ig-like_GH2"/>
</dbReference>
<evidence type="ECO:0000313" key="10">
    <source>
        <dbReference type="EMBL" id="RAK52996.1"/>
    </source>
</evidence>
<evidence type="ECO:0000259" key="8">
    <source>
        <dbReference type="Pfam" id="PF02836"/>
    </source>
</evidence>
<feature type="domain" description="Glycoside hydrolase family 2 immunoglobulin-like beta-sandwich" evidence="7">
    <location>
        <begin position="223"/>
        <end position="314"/>
    </location>
</feature>
<keyword evidence="11" id="KW-1185">Reference proteome</keyword>
<keyword evidence="5" id="KW-0326">Glycosidase</keyword>
<evidence type="ECO:0000259" key="9">
    <source>
        <dbReference type="Pfam" id="PF02837"/>
    </source>
</evidence>
<organism evidence="10 11">
    <name type="scientific">Phenylobacterium deserti</name>
    <dbReference type="NCBI Taxonomy" id="1914756"/>
    <lineage>
        <taxon>Bacteria</taxon>
        <taxon>Pseudomonadati</taxon>
        <taxon>Pseudomonadota</taxon>
        <taxon>Alphaproteobacteria</taxon>
        <taxon>Caulobacterales</taxon>
        <taxon>Caulobacteraceae</taxon>
        <taxon>Phenylobacterium</taxon>
    </lineage>
</organism>
<feature type="chain" id="PRO_5016280225" description="Beta-glucuronidase" evidence="6">
    <location>
        <begin position="25"/>
        <end position="626"/>
    </location>
</feature>
<feature type="domain" description="Glycosyl hydrolases family 2 sugar binding" evidence="9">
    <location>
        <begin position="112"/>
        <end position="221"/>
    </location>
</feature>
<dbReference type="InterPro" id="IPR017853">
    <property type="entry name" value="GH"/>
</dbReference>
<proteinExistence type="inferred from homology"/>
<dbReference type="EMBL" id="QFYR01000002">
    <property type="protein sequence ID" value="RAK52996.1"/>
    <property type="molecule type" value="Genomic_DNA"/>
</dbReference>
<feature type="signal peptide" evidence="6">
    <location>
        <begin position="1"/>
        <end position="24"/>
    </location>
</feature>
<dbReference type="Gene3D" id="2.60.40.10">
    <property type="entry name" value="Immunoglobulins"/>
    <property type="match status" value="1"/>
</dbReference>
<dbReference type="InterPro" id="IPR013783">
    <property type="entry name" value="Ig-like_fold"/>
</dbReference>
<dbReference type="GO" id="GO:0004566">
    <property type="term" value="F:beta-glucuronidase activity"/>
    <property type="evidence" value="ECO:0007669"/>
    <property type="project" value="UniProtKB-EC"/>
</dbReference>
<dbReference type="OrthoDB" id="7578670at2"/>
<evidence type="ECO:0000256" key="4">
    <source>
        <dbReference type="ARBA" id="ARBA00022801"/>
    </source>
</evidence>
<dbReference type="InterPro" id="IPR006101">
    <property type="entry name" value="Glyco_hydro_2"/>
</dbReference>
<evidence type="ECO:0000256" key="6">
    <source>
        <dbReference type="SAM" id="SignalP"/>
    </source>
</evidence>
<evidence type="ECO:0000259" key="7">
    <source>
        <dbReference type="Pfam" id="PF00703"/>
    </source>
</evidence>
<dbReference type="RefSeq" id="WP_111515281.1">
    <property type="nucleotide sequence ID" value="NZ_QFYR01000002.1"/>
</dbReference>
<dbReference type="Proteomes" id="UP000249725">
    <property type="component" value="Unassembled WGS sequence"/>
</dbReference>
<dbReference type="SUPFAM" id="SSF49303">
    <property type="entry name" value="beta-Galactosidase/glucuronidase domain"/>
    <property type="match status" value="1"/>
</dbReference>
<reference evidence="11" key="1">
    <citation type="submission" date="2018-05" db="EMBL/GenBank/DDBJ databases">
        <authorList>
            <person name="Li X."/>
        </authorList>
    </citation>
    <scope>NUCLEOTIDE SEQUENCE [LARGE SCALE GENOMIC DNA]</scope>
    <source>
        <strain evidence="11">YIM 73061</strain>
    </source>
</reference>
<dbReference type="Gene3D" id="3.20.20.80">
    <property type="entry name" value="Glycosidases"/>
    <property type="match status" value="1"/>
</dbReference>
<keyword evidence="6" id="KW-0732">Signal</keyword>
<dbReference type="InterPro" id="IPR036156">
    <property type="entry name" value="Beta-gal/glucu_dom_sf"/>
</dbReference>
<evidence type="ECO:0000256" key="3">
    <source>
        <dbReference type="ARBA" id="ARBA00016205"/>
    </source>
</evidence>
<dbReference type="InterPro" id="IPR006104">
    <property type="entry name" value="Glyco_hydro_2_N"/>
</dbReference>
<accession>A0A328AFW0</accession>
<evidence type="ECO:0000256" key="1">
    <source>
        <dbReference type="ARBA" id="ARBA00007401"/>
    </source>
</evidence>
<dbReference type="InterPro" id="IPR023232">
    <property type="entry name" value="Glyco_hydro_2_AS"/>
</dbReference>
<evidence type="ECO:0000256" key="5">
    <source>
        <dbReference type="ARBA" id="ARBA00023295"/>
    </source>
</evidence>
<gene>
    <name evidence="10" type="ORF">DJ018_10065</name>
</gene>
<dbReference type="PANTHER" id="PTHR10066:SF67">
    <property type="entry name" value="BETA-GLUCURONIDASE"/>
    <property type="match status" value="1"/>
</dbReference>
<dbReference type="AlphaFoldDB" id="A0A328AFW0"/>
<dbReference type="PANTHER" id="PTHR10066">
    <property type="entry name" value="BETA-GLUCURONIDASE"/>
    <property type="match status" value="1"/>
</dbReference>
<dbReference type="InterPro" id="IPR008979">
    <property type="entry name" value="Galactose-bd-like_sf"/>
</dbReference>
<feature type="domain" description="Glycoside hydrolase family 2 catalytic" evidence="8">
    <location>
        <begin position="316"/>
        <end position="613"/>
    </location>
</feature>
<keyword evidence="4" id="KW-0378">Hydrolase</keyword>
<dbReference type="InterPro" id="IPR006103">
    <property type="entry name" value="Glyco_hydro_2_cat"/>
</dbReference>
<dbReference type="Pfam" id="PF02836">
    <property type="entry name" value="Glyco_hydro_2_C"/>
    <property type="match status" value="1"/>
</dbReference>
<dbReference type="PRINTS" id="PR00132">
    <property type="entry name" value="GLHYDRLASE2"/>
</dbReference>
<protein>
    <recommendedName>
        <fullName evidence="3">Beta-glucuronidase</fullName>
        <ecNumber evidence="2">3.2.1.31</ecNumber>
    </recommendedName>
</protein>
<sequence length="626" mass="69048">MFRAARRFGLALAAAAACASVSVAQPVAQPAPTPVLVAADLRDGVDLNGAWNYSIDPFRDGLAGFHGEEAGKGHRRYDETDVAAAEKADPQALYEYDMRRSPVAYLPSSWITQDPTLRHYEGLIWYQRTFTAHLKPGQRAFLRFGAVDYTAHVYVNGKAVGRHEGGFTPFAFEVTGLLRDGENQVTVGADSQRNADSVPPPVTDWENYGGITRAVKLVVTPATFVDDAWVRLTRDGHIAASVKLDGPGAANAPVRVRVAGANLTISGQTDASGAWTGSIPRPRGLRLWSPESPTLYDVTVEAGGDVLRDRIGFRTIEVRGEDILLNGKSVFLRGISLHEEEIGKEPTRAITPASARALLSEAKVGLNGNFVRLAHYPHSEVMTRAADEMGLLVWSEIPVYWRVAFSNPQTLANARKMLAENIVRDRNRASIILWSVANETPISEPRTAFLSTLVDDVRALDDSRLVTAALLADRTERDGHPEQVINDPLAPKLDVMAINTYNGWYSGDALSAVPAITWRSDYRKPLIFSELGADAQVGFHDENGRKFSEEFQAEYFRATLAMADKVSFLRGMSPWILKDFRSPRRQHPVHQQGWNRKGLISETGQRKQAFQVLADHYRKLAEKAGR</sequence>
<dbReference type="GO" id="GO:0005975">
    <property type="term" value="P:carbohydrate metabolic process"/>
    <property type="evidence" value="ECO:0007669"/>
    <property type="project" value="InterPro"/>
</dbReference>
<evidence type="ECO:0000256" key="2">
    <source>
        <dbReference type="ARBA" id="ARBA00012761"/>
    </source>
</evidence>
<evidence type="ECO:0000313" key="11">
    <source>
        <dbReference type="Proteomes" id="UP000249725"/>
    </source>
</evidence>
<dbReference type="GO" id="GO:0019391">
    <property type="term" value="P:glucuronoside catabolic process"/>
    <property type="evidence" value="ECO:0007669"/>
    <property type="project" value="TreeGrafter"/>
</dbReference>
<dbReference type="GO" id="GO:0030246">
    <property type="term" value="F:carbohydrate binding"/>
    <property type="evidence" value="ECO:0007669"/>
    <property type="project" value="TreeGrafter"/>
</dbReference>
<comment type="similarity">
    <text evidence="1">Belongs to the glycosyl hydrolase 2 family.</text>
</comment>
<dbReference type="Gene3D" id="2.60.120.260">
    <property type="entry name" value="Galactose-binding domain-like"/>
    <property type="match status" value="1"/>
</dbReference>
<dbReference type="Pfam" id="PF02837">
    <property type="entry name" value="Glyco_hydro_2_N"/>
    <property type="match status" value="1"/>
</dbReference>
<dbReference type="SUPFAM" id="SSF51445">
    <property type="entry name" value="(Trans)glycosidases"/>
    <property type="match status" value="1"/>
</dbReference>
<dbReference type="EC" id="3.2.1.31" evidence="2"/>